<dbReference type="AlphaFoldDB" id="A0A5C1A7E3"/>
<sequence length="214" mass="24058">MCQSRPRKLYTDGLRPLYAHETFIDYTANGFTVKQPQDQSGEPDTPVTKAAARECHRWRFNEFDVKAPGDRLARAALLLVTGRRMEKDVRGQDVLRLVELVSKLREIAERVCFDHARSCDCPTCVHLLALDEARPGLAAFVWAGIEGLPAALGALSQGLSLNLGRRRERKQSKAARDRECEQRHWEVANRPELRFVPASQLLPAAKATTALKSR</sequence>
<protein>
    <submittedName>
        <fullName evidence="1">Uncharacterized protein</fullName>
    </submittedName>
</protein>
<reference evidence="2" key="1">
    <citation type="submission" date="2019-08" db="EMBL/GenBank/DDBJ databases">
        <title>Limnoglobus roseus gen. nov., sp. nov., a novel freshwater planctomycete with a giant genome from the family Gemmataceae.</title>
        <authorList>
            <person name="Kulichevskaya I.S."/>
            <person name="Naumoff D.G."/>
            <person name="Miroshnikov K."/>
            <person name="Ivanova A."/>
            <person name="Philippov D.A."/>
            <person name="Hakobyan A."/>
            <person name="Rijpstra I.C."/>
            <person name="Sinninghe Damste J.S."/>
            <person name="Liesack W."/>
            <person name="Dedysh S.N."/>
        </authorList>
    </citation>
    <scope>NUCLEOTIDE SEQUENCE [LARGE SCALE GENOMIC DNA]</scope>
    <source>
        <strain evidence="2">PX52</strain>
    </source>
</reference>
<evidence type="ECO:0000313" key="1">
    <source>
        <dbReference type="EMBL" id="QEL14630.1"/>
    </source>
</evidence>
<name>A0A5C1A7E3_9BACT</name>
<accession>A0A5C1A7E3</accession>
<proteinExistence type="predicted"/>
<dbReference type="EMBL" id="CP042425">
    <property type="protein sequence ID" value="QEL14630.1"/>
    <property type="molecule type" value="Genomic_DNA"/>
</dbReference>
<keyword evidence="2" id="KW-1185">Reference proteome</keyword>
<organism evidence="1 2">
    <name type="scientific">Limnoglobus roseus</name>
    <dbReference type="NCBI Taxonomy" id="2598579"/>
    <lineage>
        <taxon>Bacteria</taxon>
        <taxon>Pseudomonadati</taxon>
        <taxon>Planctomycetota</taxon>
        <taxon>Planctomycetia</taxon>
        <taxon>Gemmatales</taxon>
        <taxon>Gemmataceae</taxon>
        <taxon>Limnoglobus</taxon>
    </lineage>
</organism>
<dbReference type="Proteomes" id="UP000324974">
    <property type="component" value="Chromosome"/>
</dbReference>
<dbReference type="KEGG" id="lrs:PX52LOC_01522"/>
<gene>
    <name evidence="1" type="ORF">PX52LOC_01522</name>
</gene>
<dbReference type="RefSeq" id="WP_149109511.1">
    <property type="nucleotide sequence ID" value="NZ_CP042425.1"/>
</dbReference>
<evidence type="ECO:0000313" key="2">
    <source>
        <dbReference type="Proteomes" id="UP000324974"/>
    </source>
</evidence>